<comment type="caution">
    <text evidence="1">The sequence shown here is derived from an EMBL/GenBank/DDBJ whole genome shotgun (WGS) entry which is preliminary data.</text>
</comment>
<protein>
    <submittedName>
        <fullName evidence="1">Uncharacterized protein</fullName>
    </submittedName>
</protein>
<accession>A0ABQ9I739</accession>
<proteinExistence type="predicted"/>
<reference evidence="1 2" key="1">
    <citation type="submission" date="2023-02" db="EMBL/GenBank/DDBJ databases">
        <title>LHISI_Scaffold_Assembly.</title>
        <authorList>
            <person name="Stuart O.P."/>
            <person name="Cleave R."/>
            <person name="Magrath M.J.L."/>
            <person name="Mikheyev A.S."/>
        </authorList>
    </citation>
    <scope>NUCLEOTIDE SEQUENCE [LARGE SCALE GENOMIC DNA]</scope>
    <source>
        <strain evidence="1">Daus_M_001</strain>
        <tissue evidence="1">Leg muscle</tissue>
    </source>
</reference>
<evidence type="ECO:0000313" key="1">
    <source>
        <dbReference type="EMBL" id="KAJ8892470.1"/>
    </source>
</evidence>
<organism evidence="1 2">
    <name type="scientific">Dryococelus australis</name>
    <dbReference type="NCBI Taxonomy" id="614101"/>
    <lineage>
        <taxon>Eukaryota</taxon>
        <taxon>Metazoa</taxon>
        <taxon>Ecdysozoa</taxon>
        <taxon>Arthropoda</taxon>
        <taxon>Hexapoda</taxon>
        <taxon>Insecta</taxon>
        <taxon>Pterygota</taxon>
        <taxon>Neoptera</taxon>
        <taxon>Polyneoptera</taxon>
        <taxon>Phasmatodea</taxon>
        <taxon>Verophasmatodea</taxon>
        <taxon>Anareolatae</taxon>
        <taxon>Phasmatidae</taxon>
        <taxon>Eurycanthinae</taxon>
        <taxon>Dryococelus</taxon>
    </lineage>
</organism>
<sequence length="103" mass="11873">MLYIAEKYFYARVRDTHHGPWETYTVLKKPMPAVLDLTSLYETHPPIAPVKKKDLQQLMSFVKPENRKFYEDLISGVTKEVTQESLNATMEVSSDDNSSSCDE</sequence>
<name>A0ABQ9I739_9NEOP</name>
<keyword evidence="2" id="KW-1185">Reference proteome</keyword>
<dbReference type="EMBL" id="JARBHB010000002">
    <property type="protein sequence ID" value="KAJ8892470.1"/>
    <property type="molecule type" value="Genomic_DNA"/>
</dbReference>
<dbReference type="Proteomes" id="UP001159363">
    <property type="component" value="Chromosome 2"/>
</dbReference>
<gene>
    <name evidence="1" type="ORF">PR048_005050</name>
</gene>
<evidence type="ECO:0000313" key="2">
    <source>
        <dbReference type="Proteomes" id="UP001159363"/>
    </source>
</evidence>